<dbReference type="InterPro" id="IPR002110">
    <property type="entry name" value="Ankyrin_rpt"/>
</dbReference>
<dbReference type="PROSITE" id="PS50297">
    <property type="entry name" value="ANK_REP_REGION"/>
    <property type="match status" value="1"/>
</dbReference>
<evidence type="ECO:0000313" key="5">
    <source>
        <dbReference type="Proteomes" id="UP000273022"/>
    </source>
</evidence>
<dbReference type="PROSITE" id="PS50088">
    <property type="entry name" value="ANK_REPEAT"/>
    <property type="match status" value="4"/>
</dbReference>
<reference evidence="4 5" key="1">
    <citation type="submission" date="2018-09" db="EMBL/GenBank/DDBJ databases">
        <title>Phylogeny of the Shewanellaceae, and recommendation for two new genera, Pseudoshewanella and Parashewanella.</title>
        <authorList>
            <person name="Wang G."/>
        </authorList>
    </citation>
    <scope>NUCLEOTIDE SEQUENCE [LARGE SCALE GENOMIC DNA]</scope>
    <source>
        <strain evidence="4 5">KCTC 22492</strain>
    </source>
</reference>
<name>A0A3A6TZN5_9GAMM</name>
<keyword evidence="1" id="KW-0677">Repeat</keyword>
<feature type="repeat" description="ANK" evidence="3">
    <location>
        <begin position="217"/>
        <end position="247"/>
    </location>
</feature>
<evidence type="ECO:0000256" key="1">
    <source>
        <dbReference type="ARBA" id="ARBA00022737"/>
    </source>
</evidence>
<protein>
    <submittedName>
        <fullName evidence="4">Ankyrin repeat domain-containing protein</fullName>
    </submittedName>
</protein>
<dbReference type="Proteomes" id="UP000273022">
    <property type="component" value="Unassembled WGS sequence"/>
</dbReference>
<evidence type="ECO:0000313" key="4">
    <source>
        <dbReference type="EMBL" id="RJY18458.1"/>
    </source>
</evidence>
<dbReference type="Gene3D" id="1.25.40.20">
    <property type="entry name" value="Ankyrin repeat-containing domain"/>
    <property type="match status" value="2"/>
</dbReference>
<gene>
    <name evidence="4" type="ORF">D5R81_05335</name>
</gene>
<keyword evidence="2 3" id="KW-0040">ANK repeat</keyword>
<dbReference type="SUPFAM" id="SSF48403">
    <property type="entry name" value="Ankyrin repeat"/>
    <property type="match status" value="1"/>
</dbReference>
<feature type="repeat" description="ANK" evidence="3">
    <location>
        <begin position="253"/>
        <end position="285"/>
    </location>
</feature>
<dbReference type="OrthoDB" id="8453275at2"/>
<dbReference type="AlphaFoldDB" id="A0A3A6TZN5"/>
<dbReference type="PANTHER" id="PTHR24198:SF194">
    <property type="entry name" value="INVERSIN-A"/>
    <property type="match status" value="1"/>
</dbReference>
<keyword evidence="5" id="KW-1185">Reference proteome</keyword>
<dbReference type="EMBL" id="QYYH01000022">
    <property type="protein sequence ID" value="RJY18458.1"/>
    <property type="molecule type" value="Genomic_DNA"/>
</dbReference>
<proteinExistence type="predicted"/>
<dbReference type="SMART" id="SM00248">
    <property type="entry name" value="ANK"/>
    <property type="match status" value="6"/>
</dbReference>
<feature type="repeat" description="ANK" evidence="3">
    <location>
        <begin position="286"/>
        <end position="318"/>
    </location>
</feature>
<sequence length="468" mass="51402">MAVESASPMLVISTQKNSETSVSEFDLQLCSDAATSGKNLIVSLYSETLGKQVEKQYQVRESKQSPHWSFVCSEIAVEQLGFLNPIHPNYEEYKNGVVTEFKAKLRHFSQKLDFIYKLFVNAQHGENISYKTIEDKDEAKRVVNFCMDDGCTPLLAACASKKSAPATIKQLISFGAKIDSTRGNRCALSFACERGDYKVVEAMLNNGANPNPKTPKGGISPLAWAVLRDDNPLKLVTLLLDNGADVDGCCPEFQSTPLMESVHAADIKVMQLLLQRGAKVDFVNSAGRTALFHAIANRCMQHAQLLIDYDANLDVKDKKGETPFSVYGKAADEFESDATVPAETTFLKYAIEKDCWSVAIGFLKADQTRGTQLVKELDTKKSASTIYKTEALLNLIGGAATTNATGQTILYFALKARDLKAAAEIIKLEPKQISLLSANKKHRAELCKQPTLKEFITTAESKFAKEAP</sequence>
<dbReference type="Pfam" id="PF12796">
    <property type="entry name" value="Ank_2"/>
    <property type="match status" value="2"/>
</dbReference>
<evidence type="ECO:0000256" key="3">
    <source>
        <dbReference type="PROSITE-ProRule" id="PRU00023"/>
    </source>
</evidence>
<dbReference type="RefSeq" id="WP_121852618.1">
    <property type="nucleotide sequence ID" value="NZ_CP037952.1"/>
</dbReference>
<dbReference type="InterPro" id="IPR036770">
    <property type="entry name" value="Ankyrin_rpt-contain_sf"/>
</dbReference>
<evidence type="ECO:0000256" key="2">
    <source>
        <dbReference type="ARBA" id="ARBA00023043"/>
    </source>
</evidence>
<accession>A0A3A6TZN5</accession>
<dbReference type="PANTHER" id="PTHR24198">
    <property type="entry name" value="ANKYRIN REPEAT AND PROTEIN KINASE DOMAIN-CONTAINING PROTEIN"/>
    <property type="match status" value="1"/>
</dbReference>
<comment type="caution">
    <text evidence="4">The sequence shown here is derived from an EMBL/GenBank/DDBJ whole genome shotgun (WGS) entry which is preliminary data.</text>
</comment>
<feature type="repeat" description="ANK" evidence="3">
    <location>
        <begin position="183"/>
        <end position="215"/>
    </location>
</feature>
<organism evidence="4 5">
    <name type="scientific">Parashewanella spongiae</name>
    <dbReference type="NCBI Taxonomy" id="342950"/>
    <lineage>
        <taxon>Bacteria</taxon>
        <taxon>Pseudomonadati</taxon>
        <taxon>Pseudomonadota</taxon>
        <taxon>Gammaproteobacteria</taxon>
        <taxon>Alteromonadales</taxon>
        <taxon>Shewanellaceae</taxon>
        <taxon>Parashewanella</taxon>
    </lineage>
</organism>